<protein>
    <recommendedName>
        <fullName evidence="1">Glycosyltransferase 2-like domain-containing protein</fullName>
    </recommendedName>
</protein>
<dbReference type="EMBL" id="CP015970">
    <property type="protein sequence ID" value="AOZ47567.1"/>
    <property type="molecule type" value="Genomic_DNA"/>
</dbReference>
<evidence type="ECO:0000259" key="1">
    <source>
        <dbReference type="Pfam" id="PF00535"/>
    </source>
</evidence>
<dbReference type="Proteomes" id="UP000075221">
    <property type="component" value="Chromosome"/>
</dbReference>
<dbReference type="Pfam" id="PF13692">
    <property type="entry name" value="Glyco_trans_1_4"/>
    <property type="match status" value="1"/>
</dbReference>
<feature type="domain" description="Glycosyltransferase 2-like" evidence="1">
    <location>
        <begin position="6"/>
        <end position="170"/>
    </location>
</feature>
<evidence type="ECO:0000313" key="5">
    <source>
        <dbReference type="Proteomes" id="UP000178666"/>
    </source>
</evidence>
<dbReference type="PANTHER" id="PTHR43685:SF2">
    <property type="entry name" value="GLYCOSYLTRANSFERASE 2-LIKE DOMAIN-CONTAINING PROTEIN"/>
    <property type="match status" value="1"/>
</dbReference>
<evidence type="ECO:0000313" key="4">
    <source>
        <dbReference type="Proteomes" id="UP000075221"/>
    </source>
</evidence>
<name>A0AAC8YGE4_9ACTN</name>
<proteinExistence type="predicted"/>
<gene>
    <name evidence="3" type="ORF">A8L58_13775</name>
    <name evidence="2" type="ORF">AXH35_12325</name>
</gene>
<dbReference type="RefSeq" id="WP_062820026.1">
    <property type="nucleotide sequence ID" value="NZ_CP014352.1"/>
</dbReference>
<dbReference type="SUPFAM" id="SSF53448">
    <property type="entry name" value="Nucleotide-diphospho-sugar transferases"/>
    <property type="match status" value="1"/>
</dbReference>
<sequence length="682" mass="73863">MIPEASVVIPAYNAARWIEVMLASLDAQVDPPSFEVIVADNGSTDDTVERVRAWSAGHARVRLVDASGVRGAAHARNEGIRAAASDRILMCDADDAVSRHWVRLLSDALADHRYAAGPTVRWPFKREPTPRTWSADLEAAAPDHGGAEIAALQGIAFAPAGNCAIRREVLVEAGGWDESLLTHEDPELALRLLRRGIRVHRVEDAVVYYRQRDGALATLRDHVRYALPRAGIVSQYADLGLQGSLRSAARDTVTALLAPCRWRRRATRRNQAARLGDGIGFVVGWVRDRITPRRPMTPLAAAPGMPPAVVFVADQLIRPNGILSSIEILAEGFAAAGVPVTIVHEGRADARLAASFPTFDQKPGWRLTTEMPDYPHSRPLLKPLRRLFTAVLWRLWTRRRNRAFLRSLPSRTLVVGAGLAATSFLMEGRAQDLVLVAQVHLSVAALEPGVLELVHEVAGWSDAVTALTEEDAEQVRARGIEGCVAMPNPVRVPDQVPPMRGREHLVVYIGRLGAEKQVGQAIEAFARAAREDWRLEIYGQGPMEASLARAAAGADADVELMGTVTDVAPVLRRASLNILASRAEGLPMSVLEASAHGVPTLAYDSAPGVRQAVGPGGVLTAVGDLDGLAENLSVLMGDEARRERLANAAVGHARQFSADRLVGRWVGLWRSVVRAEDPKKVR</sequence>
<dbReference type="Gene3D" id="3.40.50.2000">
    <property type="entry name" value="Glycogen Phosphorylase B"/>
    <property type="match status" value="2"/>
</dbReference>
<keyword evidence="5" id="KW-1185">Reference proteome</keyword>
<dbReference type="InterPro" id="IPR001173">
    <property type="entry name" value="Glyco_trans_2-like"/>
</dbReference>
<dbReference type="EMBL" id="CP014352">
    <property type="protein sequence ID" value="AMS06104.1"/>
    <property type="molecule type" value="Genomic_DNA"/>
</dbReference>
<dbReference type="InterPro" id="IPR050834">
    <property type="entry name" value="Glycosyltransf_2"/>
</dbReference>
<dbReference type="SUPFAM" id="SSF53756">
    <property type="entry name" value="UDP-Glycosyltransferase/glycogen phosphorylase"/>
    <property type="match status" value="1"/>
</dbReference>
<reference evidence="2 4" key="2">
    <citation type="submission" date="2016-02" db="EMBL/GenBank/DDBJ databases">
        <title>Complete Genome Sequence of Propionibacterium acidipropionici ATCC 55737.</title>
        <authorList>
            <person name="Luna Flores C.H."/>
            <person name="Nielsen L.K."/>
            <person name="Marcellin E."/>
        </authorList>
    </citation>
    <scope>NUCLEOTIDE SEQUENCE [LARGE SCALE GENOMIC DNA]</scope>
    <source>
        <strain evidence="2 4">ATCC 55737</strain>
    </source>
</reference>
<dbReference type="Proteomes" id="UP000178666">
    <property type="component" value="Chromosome"/>
</dbReference>
<dbReference type="InterPro" id="IPR029044">
    <property type="entry name" value="Nucleotide-diphossugar_trans"/>
</dbReference>
<dbReference type="Pfam" id="PF00535">
    <property type="entry name" value="Glycos_transf_2"/>
    <property type="match status" value="1"/>
</dbReference>
<dbReference type="PANTHER" id="PTHR43685">
    <property type="entry name" value="GLYCOSYLTRANSFERASE"/>
    <property type="match status" value="1"/>
</dbReference>
<evidence type="ECO:0000313" key="3">
    <source>
        <dbReference type="EMBL" id="AOZ47567.1"/>
    </source>
</evidence>
<reference evidence="3 5" key="1">
    <citation type="journal article" date="2016" name="Plant Dis.">
        <title>Improved production of propionic acid using genome shuffling.</title>
        <authorList>
            <person name="Luna-Flores C.H."/>
            <person name="Palfreyman R.W."/>
            <person name="Kromer J.O."/>
            <person name="Nielsen L.K."/>
            <person name="Marcellin E."/>
        </authorList>
    </citation>
    <scope>NUCLEOTIDE SEQUENCE [LARGE SCALE GENOMIC DNA]</scope>
    <source>
        <strain evidence="3 5">F3E8</strain>
    </source>
</reference>
<accession>A0AAC8YGE4</accession>
<organism evidence="2 4">
    <name type="scientific">Acidipropionibacterium acidipropionici</name>
    <dbReference type="NCBI Taxonomy" id="1748"/>
    <lineage>
        <taxon>Bacteria</taxon>
        <taxon>Bacillati</taxon>
        <taxon>Actinomycetota</taxon>
        <taxon>Actinomycetes</taxon>
        <taxon>Propionibacteriales</taxon>
        <taxon>Propionibacteriaceae</taxon>
        <taxon>Acidipropionibacterium</taxon>
    </lineage>
</organism>
<evidence type="ECO:0000313" key="2">
    <source>
        <dbReference type="EMBL" id="AMS06104.1"/>
    </source>
</evidence>
<dbReference type="CDD" id="cd00761">
    <property type="entry name" value="Glyco_tranf_GTA_type"/>
    <property type="match status" value="1"/>
</dbReference>
<dbReference type="AlphaFoldDB" id="A0AAC8YGE4"/>
<dbReference type="Gene3D" id="3.90.550.10">
    <property type="entry name" value="Spore Coat Polysaccharide Biosynthesis Protein SpsA, Chain A"/>
    <property type="match status" value="1"/>
</dbReference>